<feature type="transmembrane region" description="Helical" evidence="7">
    <location>
        <begin position="383"/>
        <end position="402"/>
    </location>
</feature>
<dbReference type="AlphaFoldDB" id="A0A6J4P5C3"/>
<gene>
    <name evidence="8" type="ORF">AVDCRST_MAG66-1676</name>
</gene>
<feature type="transmembrane region" description="Helical" evidence="7">
    <location>
        <begin position="292"/>
        <end position="310"/>
    </location>
</feature>
<name>A0A6J4P5C3_9PSEU</name>
<feature type="transmembrane region" description="Helical" evidence="7">
    <location>
        <begin position="50"/>
        <end position="71"/>
    </location>
</feature>
<sequence>MLDEQAPASKKHRSLFAFGVLGGLLAEQMVLFAIPLLIYQNTGSLAALGLAYAVEWIPALIAYPFAGLLADRDGGRRLFRRSNTLRGIVLLSVASVVLLVPDLTTTALMVGGGALAVLSAPVRMCIEKMVPQLAGKRELAATQSLVQNMELLAMALGPGLAVLGAVLVGKVWLLGLAAVVFAIAAWCWTPLPRRSAAELQVAASGGSAAVAAELRLGLSLLVRNRPVVLLAGLNFSINLVLAVTLSINAAVVTGVFGAPEFVLAVLTTCVGFIGLINLFATPLLLRRMPVQVLGVFGFAVLCVACLVLAVAPSITIYGVAYVAALAGTALFNIYNRTQRVRVVPSPHLGKVMGPFYLINLLSLPLGGLLVAAFGDLIGPRGLIGGLSVGLVVIGMTLLPLTLRSFRAALSNLEKLPGTSS</sequence>
<dbReference type="CDD" id="cd06173">
    <property type="entry name" value="MFS_MefA_like"/>
    <property type="match status" value="1"/>
</dbReference>
<evidence type="ECO:0008006" key="9">
    <source>
        <dbReference type="Google" id="ProtNLM"/>
    </source>
</evidence>
<dbReference type="PANTHER" id="PTHR23513:SF9">
    <property type="entry name" value="ENTEROBACTIN EXPORTER ENTS"/>
    <property type="match status" value="1"/>
</dbReference>
<evidence type="ECO:0000256" key="7">
    <source>
        <dbReference type="SAM" id="Phobius"/>
    </source>
</evidence>
<keyword evidence="6 7" id="KW-0472">Membrane</keyword>
<accession>A0A6J4P5C3</accession>
<evidence type="ECO:0000313" key="8">
    <source>
        <dbReference type="EMBL" id="CAA9403182.1"/>
    </source>
</evidence>
<comment type="subcellular location">
    <subcellularLocation>
        <location evidence="1">Cell inner membrane</location>
        <topology evidence="1">Multi-pass membrane protein</topology>
    </subcellularLocation>
</comment>
<evidence type="ECO:0000256" key="2">
    <source>
        <dbReference type="ARBA" id="ARBA00022448"/>
    </source>
</evidence>
<feature type="transmembrane region" description="Helical" evidence="7">
    <location>
        <begin position="172"/>
        <end position="191"/>
    </location>
</feature>
<keyword evidence="3" id="KW-1003">Cell membrane</keyword>
<keyword evidence="4 7" id="KW-0812">Transmembrane</keyword>
<proteinExistence type="predicted"/>
<dbReference type="Gene3D" id="1.20.1250.20">
    <property type="entry name" value="MFS general substrate transporter like domains"/>
    <property type="match status" value="1"/>
</dbReference>
<evidence type="ECO:0000256" key="3">
    <source>
        <dbReference type="ARBA" id="ARBA00022475"/>
    </source>
</evidence>
<keyword evidence="5 7" id="KW-1133">Transmembrane helix</keyword>
<feature type="transmembrane region" description="Helical" evidence="7">
    <location>
        <begin position="316"/>
        <end position="334"/>
    </location>
</feature>
<organism evidence="8">
    <name type="scientific">uncultured Pseudonocardia sp</name>
    <dbReference type="NCBI Taxonomy" id="211455"/>
    <lineage>
        <taxon>Bacteria</taxon>
        <taxon>Bacillati</taxon>
        <taxon>Actinomycetota</taxon>
        <taxon>Actinomycetes</taxon>
        <taxon>Pseudonocardiales</taxon>
        <taxon>Pseudonocardiaceae</taxon>
        <taxon>Pseudonocardia</taxon>
        <taxon>environmental samples</taxon>
    </lineage>
</organism>
<evidence type="ECO:0000256" key="5">
    <source>
        <dbReference type="ARBA" id="ARBA00022989"/>
    </source>
</evidence>
<feature type="transmembrane region" description="Helical" evidence="7">
    <location>
        <begin position="227"/>
        <end position="249"/>
    </location>
</feature>
<dbReference type="Pfam" id="PF07690">
    <property type="entry name" value="MFS_1"/>
    <property type="match status" value="1"/>
</dbReference>
<dbReference type="InterPro" id="IPR036259">
    <property type="entry name" value="MFS_trans_sf"/>
</dbReference>
<feature type="transmembrane region" description="Helical" evidence="7">
    <location>
        <begin position="355"/>
        <end position="377"/>
    </location>
</feature>
<dbReference type="EMBL" id="CADCUS010000236">
    <property type="protein sequence ID" value="CAA9403182.1"/>
    <property type="molecule type" value="Genomic_DNA"/>
</dbReference>
<evidence type="ECO:0000256" key="4">
    <source>
        <dbReference type="ARBA" id="ARBA00022692"/>
    </source>
</evidence>
<dbReference type="GO" id="GO:0005886">
    <property type="term" value="C:plasma membrane"/>
    <property type="evidence" value="ECO:0007669"/>
    <property type="project" value="UniProtKB-SubCell"/>
</dbReference>
<keyword evidence="2" id="KW-0813">Transport</keyword>
<feature type="transmembrane region" description="Helical" evidence="7">
    <location>
        <begin position="261"/>
        <end position="280"/>
    </location>
</feature>
<dbReference type="SUPFAM" id="SSF103473">
    <property type="entry name" value="MFS general substrate transporter"/>
    <property type="match status" value="1"/>
</dbReference>
<feature type="transmembrane region" description="Helical" evidence="7">
    <location>
        <begin position="15"/>
        <end position="38"/>
    </location>
</feature>
<dbReference type="GO" id="GO:0022857">
    <property type="term" value="F:transmembrane transporter activity"/>
    <property type="evidence" value="ECO:0007669"/>
    <property type="project" value="InterPro"/>
</dbReference>
<evidence type="ECO:0000256" key="6">
    <source>
        <dbReference type="ARBA" id="ARBA00023136"/>
    </source>
</evidence>
<feature type="transmembrane region" description="Helical" evidence="7">
    <location>
        <begin position="83"/>
        <end position="101"/>
    </location>
</feature>
<dbReference type="PANTHER" id="PTHR23513">
    <property type="entry name" value="INTEGRAL MEMBRANE EFFLUX PROTEIN-RELATED"/>
    <property type="match status" value="1"/>
</dbReference>
<reference evidence="8" key="1">
    <citation type="submission" date="2020-02" db="EMBL/GenBank/DDBJ databases">
        <authorList>
            <person name="Meier V. D."/>
        </authorList>
    </citation>
    <scope>NUCLEOTIDE SEQUENCE</scope>
    <source>
        <strain evidence="8">AVDCRST_MAG66</strain>
    </source>
</reference>
<protein>
    <recommendedName>
        <fullName evidence="9">Major facilitator superfamily (MFS) profile domain-containing protein</fullName>
    </recommendedName>
</protein>
<evidence type="ECO:0000256" key="1">
    <source>
        <dbReference type="ARBA" id="ARBA00004429"/>
    </source>
</evidence>
<dbReference type="InterPro" id="IPR011701">
    <property type="entry name" value="MFS"/>
</dbReference>